<dbReference type="InterPro" id="IPR007743">
    <property type="entry name" value="Immunity-related_GTPase-like"/>
</dbReference>
<dbReference type="Proteomes" id="UP000093000">
    <property type="component" value="Unassembled WGS sequence"/>
</dbReference>
<dbReference type="InterPro" id="IPR027417">
    <property type="entry name" value="P-loop_NTPase"/>
</dbReference>
<keyword evidence="5" id="KW-0812">Transmembrane</keyword>
<dbReference type="InParanoid" id="A0A1C7NKC1"/>
<dbReference type="GO" id="GO:0016787">
    <property type="term" value="F:hydrolase activity"/>
    <property type="evidence" value="ECO:0007669"/>
    <property type="project" value="UniProtKB-KW"/>
</dbReference>
<dbReference type="GO" id="GO:0016020">
    <property type="term" value="C:membrane"/>
    <property type="evidence" value="ECO:0007669"/>
    <property type="project" value="InterPro"/>
</dbReference>
<dbReference type="PANTHER" id="PTHR32341:SF10">
    <property type="entry name" value="INTERFERON-INDUCIBLE GTPASE 5"/>
    <property type="match status" value="1"/>
</dbReference>
<evidence type="ECO:0000259" key="6">
    <source>
        <dbReference type="PROSITE" id="PS51716"/>
    </source>
</evidence>
<evidence type="ECO:0000313" key="7">
    <source>
        <dbReference type="EMBL" id="OBZ88946.1"/>
    </source>
</evidence>
<dbReference type="SUPFAM" id="SSF52540">
    <property type="entry name" value="P-loop containing nucleoside triphosphate hydrolases"/>
    <property type="match status" value="1"/>
</dbReference>
<name>A0A1C7NKC1_9FUNG</name>
<keyword evidence="2" id="KW-0547">Nucleotide-binding</keyword>
<evidence type="ECO:0000256" key="3">
    <source>
        <dbReference type="ARBA" id="ARBA00022801"/>
    </source>
</evidence>
<keyword evidence="8" id="KW-1185">Reference proteome</keyword>
<keyword evidence="5" id="KW-1133">Transmembrane helix</keyword>
<accession>A0A1C7NKC1</accession>
<evidence type="ECO:0000256" key="4">
    <source>
        <dbReference type="ARBA" id="ARBA00023134"/>
    </source>
</evidence>
<organism evidence="7 8">
    <name type="scientific">Choanephora cucurbitarum</name>
    <dbReference type="NCBI Taxonomy" id="101091"/>
    <lineage>
        <taxon>Eukaryota</taxon>
        <taxon>Fungi</taxon>
        <taxon>Fungi incertae sedis</taxon>
        <taxon>Mucoromycota</taxon>
        <taxon>Mucoromycotina</taxon>
        <taxon>Mucoromycetes</taxon>
        <taxon>Mucorales</taxon>
        <taxon>Mucorineae</taxon>
        <taxon>Choanephoraceae</taxon>
        <taxon>Choanephoroideae</taxon>
        <taxon>Choanephora</taxon>
    </lineage>
</organism>
<dbReference type="STRING" id="101091.A0A1C7NKC1"/>
<reference evidence="7 8" key="1">
    <citation type="submission" date="2016-03" db="EMBL/GenBank/DDBJ databases">
        <title>Choanephora cucurbitarum.</title>
        <authorList>
            <person name="Min B."/>
            <person name="Park H."/>
            <person name="Park J.-H."/>
            <person name="Shin H.-D."/>
            <person name="Choi I.-G."/>
        </authorList>
    </citation>
    <scope>NUCLEOTIDE SEQUENCE [LARGE SCALE GENOMIC DNA]</scope>
    <source>
        <strain evidence="7 8">KUS-F28377</strain>
    </source>
</reference>
<keyword evidence="4" id="KW-0342">GTP-binding</keyword>
<dbReference type="EMBL" id="LUGH01000122">
    <property type="protein sequence ID" value="OBZ88946.1"/>
    <property type="molecule type" value="Genomic_DNA"/>
</dbReference>
<proteinExistence type="inferred from homology"/>
<evidence type="ECO:0000256" key="5">
    <source>
        <dbReference type="SAM" id="Phobius"/>
    </source>
</evidence>
<dbReference type="OrthoDB" id="422720at2759"/>
<dbReference type="InterPro" id="IPR051515">
    <property type="entry name" value="IRG"/>
</dbReference>
<sequence>MGQATSSPHSLSFFQRNSITNEYEDISNKFTKATVSTLAVPVIIIAYPVLNAYTFHDSDITGFRMIDGAIGGLLGVIGWPLAPFMAIWGAIRINFKDKPTLPLPVPTDILHQAQQQIHLNPTLFYNIAVVGSSGTGKSSVVNALRGYKDTHPEASRVGEVETTSKPKAFQHPDLTSMVIWDMPGVGTKSHPRETYFEDNFLCAFDLLVIVLGNRLMQDDINIALKAKDHRIPVLFVRSKADQAIDSKMKRYEENDTYQWATAVGELVVEVKDSVFTQLRQHQLNTKKLFIVSSHSLRLFVATINKKEARKSIQLIDEERFMTALIEGVMSKRRYFEKQAKLEEKRKKKKTSSLSSN</sequence>
<dbReference type="PANTHER" id="PTHR32341">
    <property type="entry name" value="INTERFERON-INDUCIBLE GTPASE"/>
    <property type="match status" value="1"/>
</dbReference>
<feature type="domain" description="IRG-type G" evidence="6">
    <location>
        <begin position="123"/>
        <end position="306"/>
    </location>
</feature>
<keyword evidence="3" id="KW-0378">Hydrolase</keyword>
<comment type="similarity">
    <text evidence="1">Belongs to the TRAFAC class dynamin-like GTPase superfamily. IRG family.</text>
</comment>
<protein>
    <submittedName>
        <fullName evidence="7">Interferon-inducible GTPase 1</fullName>
    </submittedName>
</protein>
<feature type="transmembrane region" description="Helical" evidence="5">
    <location>
        <begin position="70"/>
        <end position="91"/>
    </location>
</feature>
<dbReference type="PROSITE" id="PS51716">
    <property type="entry name" value="G_IRG"/>
    <property type="match status" value="1"/>
</dbReference>
<evidence type="ECO:0000313" key="8">
    <source>
        <dbReference type="Proteomes" id="UP000093000"/>
    </source>
</evidence>
<dbReference type="Pfam" id="PF05049">
    <property type="entry name" value="IIGP"/>
    <property type="match status" value="1"/>
</dbReference>
<dbReference type="GO" id="GO:0005525">
    <property type="term" value="F:GTP binding"/>
    <property type="evidence" value="ECO:0007669"/>
    <property type="project" value="UniProtKB-KW"/>
</dbReference>
<keyword evidence="5" id="KW-0472">Membrane</keyword>
<dbReference type="InterPro" id="IPR030385">
    <property type="entry name" value="G_IRG_dom"/>
</dbReference>
<comment type="caution">
    <text evidence="7">The sequence shown here is derived from an EMBL/GenBank/DDBJ whole genome shotgun (WGS) entry which is preliminary data.</text>
</comment>
<evidence type="ECO:0000256" key="2">
    <source>
        <dbReference type="ARBA" id="ARBA00022741"/>
    </source>
</evidence>
<dbReference type="AlphaFoldDB" id="A0A1C7NKC1"/>
<dbReference type="Gene3D" id="3.40.50.300">
    <property type="entry name" value="P-loop containing nucleotide triphosphate hydrolases"/>
    <property type="match status" value="1"/>
</dbReference>
<evidence type="ECO:0000256" key="1">
    <source>
        <dbReference type="ARBA" id="ARBA00005429"/>
    </source>
</evidence>
<gene>
    <name evidence="7" type="primary">Iigp1_1</name>
    <name evidence="7" type="ORF">A0J61_03002</name>
</gene>
<feature type="transmembrane region" description="Helical" evidence="5">
    <location>
        <begin position="33"/>
        <end position="50"/>
    </location>
</feature>